<dbReference type="RefSeq" id="WP_013485675.1">
    <property type="nucleotide sequence ID" value="NC_014828.1"/>
</dbReference>
<evidence type="ECO:0000313" key="2">
    <source>
        <dbReference type="EMBL" id="ADU27324.1"/>
    </source>
</evidence>
<feature type="coiled-coil region" evidence="1">
    <location>
        <begin position="439"/>
        <end position="473"/>
    </location>
</feature>
<dbReference type="HOGENOM" id="CLU_038913_3_0_9"/>
<name>E6U9N8_ETHHY</name>
<accession>E6U9N8</accession>
<dbReference type="EMBL" id="CP002400">
    <property type="protein sequence ID" value="ADU27324.1"/>
    <property type="molecule type" value="Genomic_DNA"/>
</dbReference>
<proteinExistence type="predicted"/>
<evidence type="ECO:0000256" key="1">
    <source>
        <dbReference type="SAM" id="Coils"/>
    </source>
</evidence>
<organism evidence="2 3">
    <name type="scientific">Ethanoligenens harbinense (strain DSM 18485 / JCM 12961 / CGMCC 1.5033 / YUAN-3)</name>
    <dbReference type="NCBI Taxonomy" id="663278"/>
    <lineage>
        <taxon>Bacteria</taxon>
        <taxon>Bacillati</taxon>
        <taxon>Bacillota</taxon>
        <taxon>Clostridia</taxon>
        <taxon>Eubacteriales</taxon>
        <taxon>Oscillospiraceae</taxon>
        <taxon>Ethanoligenens</taxon>
    </lineage>
</organism>
<keyword evidence="1" id="KW-0175">Coiled coil</keyword>
<dbReference type="AlphaFoldDB" id="E6U9N8"/>
<dbReference type="eggNOG" id="ENOG502ZAUB">
    <property type="taxonomic scope" value="Bacteria"/>
</dbReference>
<sequence>MPIKPVINLTRRELYDEIWEISVAGLAKKHDISYTHLMKQIKEADIPVPTSGYWTQLAYGKPAFKPELPEPADAMISIYETVPRTRKKKKTVEPPSREVVKEMQPAENTPVLAAPADDTPAKAAVALPVVEDAANAVSEDPVILVAPAVSEPETYTQYGQTYNVYDRETIYKEVWKFPVTEVAKRYKVSDVTIHKVCKALEIPTPPAGYWAKMRAGKPVSVIPLPQSDTVSKRTGIQTGVTHQLETAKETLAFLSDEDRSVILAITSQILLPDDKARMHSNIIAHRKAVAEWRRHGKYADNRGLNRQNADPAPSLSKSISDETLPRACRIIDALIKAMEPLGCSLTNDLDFVVNGETVQLFFSESQDQTSHVLTKDENLQLLKYEDERRHSSWASKPQIRKYDYIFNGRISLAVNGRKSFRDCKSYVLEDRLGDIMIELYEAAQEIKKAREAREEEERKRQEEKRRKEEYRDRYNIEVDRTLALTNLAEDYDTACKIRNYIAVVEASGTPDEKTAEWVGWAKTKADWYDPTVARDDEFFGERNHEKNAEEKKLGHKNYWW</sequence>
<keyword evidence="3" id="KW-1185">Reference proteome</keyword>
<protein>
    <submittedName>
        <fullName evidence="2">Uncharacterized protein</fullName>
    </submittedName>
</protein>
<dbReference type="STRING" id="663278.Ethha_1799"/>
<dbReference type="Proteomes" id="UP000001551">
    <property type="component" value="Chromosome"/>
</dbReference>
<dbReference type="KEGG" id="eha:Ethha_1799"/>
<gene>
    <name evidence="2" type="ordered locus">Ethha_1799</name>
</gene>
<evidence type="ECO:0000313" key="3">
    <source>
        <dbReference type="Proteomes" id="UP000001551"/>
    </source>
</evidence>
<reference evidence="2 3" key="1">
    <citation type="submission" date="2010-12" db="EMBL/GenBank/DDBJ databases">
        <title>Complete sequence of Ethanoligenens harbinense YUAN-3.</title>
        <authorList>
            <person name="Lucas S."/>
            <person name="Copeland A."/>
            <person name="Lapidus A."/>
            <person name="Cheng J.-F."/>
            <person name="Bruce D."/>
            <person name="Goodwin L."/>
            <person name="Pitluck S."/>
            <person name="Chertkov O."/>
            <person name="Misra M."/>
            <person name="Detter J.C."/>
            <person name="Han C."/>
            <person name="Tapia R."/>
            <person name="Land M."/>
            <person name="Hauser L."/>
            <person name="Jeffries C."/>
            <person name="Kyrpides N."/>
            <person name="Ivanova N."/>
            <person name="Mikhailova N."/>
            <person name="Wang A."/>
            <person name="Mouttaki H."/>
            <person name="He Z."/>
            <person name="Zhou J."/>
            <person name="Hemme C.L."/>
            <person name="Woyke T."/>
        </authorList>
    </citation>
    <scope>NUCLEOTIDE SEQUENCE [LARGE SCALE GENOMIC DNA]</scope>
    <source>
        <strain evidence="3">DSM 18485 / JCM 12961 / CGMCC 1.5033 / YUAN-3</strain>
    </source>
</reference>